<organism evidence="1 2">
    <name type="scientific">Pisolithus tinctorius Marx 270</name>
    <dbReference type="NCBI Taxonomy" id="870435"/>
    <lineage>
        <taxon>Eukaryota</taxon>
        <taxon>Fungi</taxon>
        <taxon>Dikarya</taxon>
        <taxon>Basidiomycota</taxon>
        <taxon>Agaricomycotina</taxon>
        <taxon>Agaricomycetes</taxon>
        <taxon>Agaricomycetidae</taxon>
        <taxon>Boletales</taxon>
        <taxon>Sclerodermatineae</taxon>
        <taxon>Pisolithaceae</taxon>
        <taxon>Pisolithus</taxon>
    </lineage>
</organism>
<proteinExistence type="predicted"/>
<evidence type="ECO:0000313" key="1">
    <source>
        <dbReference type="EMBL" id="KIO12153.1"/>
    </source>
</evidence>
<reference evidence="1 2" key="1">
    <citation type="submission" date="2014-04" db="EMBL/GenBank/DDBJ databases">
        <authorList>
            <consortium name="DOE Joint Genome Institute"/>
            <person name="Kuo A."/>
            <person name="Kohler A."/>
            <person name="Costa M.D."/>
            <person name="Nagy L.G."/>
            <person name="Floudas D."/>
            <person name="Copeland A."/>
            <person name="Barry K.W."/>
            <person name="Cichocki N."/>
            <person name="Veneault-Fourrey C."/>
            <person name="LaButti K."/>
            <person name="Lindquist E.A."/>
            <person name="Lipzen A."/>
            <person name="Lundell T."/>
            <person name="Morin E."/>
            <person name="Murat C."/>
            <person name="Sun H."/>
            <person name="Tunlid A."/>
            <person name="Henrissat B."/>
            <person name="Grigoriev I.V."/>
            <person name="Hibbett D.S."/>
            <person name="Martin F."/>
            <person name="Nordberg H.P."/>
            <person name="Cantor M.N."/>
            <person name="Hua S.X."/>
        </authorList>
    </citation>
    <scope>NUCLEOTIDE SEQUENCE [LARGE SCALE GENOMIC DNA]</scope>
    <source>
        <strain evidence="1 2">Marx 270</strain>
    </source>
</reference>
<dbReference type="EMBL" id="KN831948">
    <property type="protein sequence ID" value="KIO12153.1"/>
    <property type="molecule type" value="Genomic_DNA"/>
</dbReference>
<accession>A0A0C3JSM0</accession>
<evidence type="ECO:0000313" key="2">
    <source>
        <dbReference type="Proteomes" id="UP000054217"/>
    </source>
</evidence>
<dbReference type="InParanoid" id="A0A0C3JSM0"/>
<protein>
    <submittedName>
        <fullName evidence="1">Uncharacterized protein</fullName>
    </submittedName>
</protein>
<dbReference type="OrthoDB" id="2695906at2759"/>
<keyword evidence="2" id="KW-1185">Reference proteome</keyword>
<sequence>MVSQIWAAKSSWSVCGRIADAEFLGITSSVTYVSITFDTIGRLVMQTNLSYALEDDLFNRYGRFGRMTAIHPKALVWVAFVAQ</sequence>
<dbReference type="HOGENOM" id="CLU_2672073_0_0_1"/>
<dbReference type="AlphaFoldDB" id="A0A0C3JSM0"/>
<name>A0A0C3JSM0_PISTI</name>
<dbReference type="Proteomes" id="UP000054217">
    <property type="component" value="Unassembled WGS sequence"/>
</dbReference>
<reference evidence="2" key="2">
    <citation type="submission" date="2015-01" db="EMBL/GenBank/DDBJ databases">
        <title>Evolutionary Origins and Diversification of the Mycorrhizal Mutualists.</title>
        <authorList>
            <consortium name="DOE Joint Genome Institute"/>
            <consortium name="Mycorrhizal Genomics Consortium"/>
            <person name="Kohler A."/>
            <person name="Kuo A."/>
            <person name="Nagy L.G."/>
            <person name="Floudas D."/>
            <person name="Copeland A."/>
            <person name="Barry K.W."/>
            <person name="Cichocki N."/>
            <person name="Veneault-Fourrey C."/>
            <person name="LaButti K."/>
            <person name="Lindquist E.A."/>
            <person name="Lipzen A."/>
            <person name="Lundell T."/>
            <person name="Morin E."/>
            <person name="Murat C."/>
            <person name="Riley R."/>
            <person name="Ohm R."/>
            <person name="Sun H."/>
            <person name="Tunlid A."/>
            <person name="Henrissat B."/>
            <person name="Grigoriev I.V."/>
            <person name="Hibbett D.S."/>
            <person name="Martin F."/>
        </authorList>
    </citation>
    <scope>NUCLEOTIDE SEQUENCE [LARGE SCALE GENOMIC DNA]</scope>
    <source>
        <strain evidence="2">Marx 270</strain>
    </source>
</reference>
<gene>
    <name evidence="1" type="ORF">M404DRAFT_994124</name>
</gene>